<protein>
    <submittedName>
        <fullName evidence="1">P2-related tail formation protein</fullName>
    </submittedName>
</protein>
<name>A0A7W8AJC4_9HYPH</name>
<evidence type="ECO:0000313" key="1">
    <source>
        <dbReference type="EMBL" id="MBB5091432.1"/>
    </source>
</evidence>
<comment type="caution">
    <text evidence="1">The sequence shown here is derived from an EMBL/GenBank/DDBJ whole genome shotgun (WGS) entry which is preliminary data.</text>
</comment>
<dbReference type="AlphaFoldDB" id="A0A7W8AJC4"/>
<dbReference type="EMBL" id="JACHIL010000003">
    <property type="protein sequence ID" value="MBB5091432.1"/>
    <property type="molecule type" value="Genomic_DNA"/>
</dbReference>
<accession>A0A7W8AJC4</accession>
<dbReference type="InterPro" id="IPR006521">
    <property type="entry name" value="Tail_protein_I"/>
</dbReference>
<gene>
    <name evidence="1" type="ORF">HNQ68_001973</name>
</gene>
<dbReference type="Pfam" id="PF09684">
    <property type="entry name" value="Tail_P2_I"/>
    <property type="match status" value="1"/>
</dbReference>
<organism evidence="1 2">
    <name type="scientific">Pseudochrobactrum saccharolyticum</name>
    <dbReference type="NCBI Taxonomy" id="354352"/>
    <lineage>
        <taxon>Bacteria</taxon>
        <taxon>Pseudomonadati</taxon>
        <taxon>Pseudomonadota</taxon>
        <taxon>Alphaproteobacteria</taxon>
        <taxon>Hyphomicrobiales</taxon>
        <taxon>Brucellaceae</taxon>
        <taxon>Pseudochrobactrum</taxon>
    </lineage>
</organism>
<dbReference type="Proteomes" id="UP000531231">
    <property type="component" value="Unassembled WGS sequence"/>
</dbReference>
<proteinExistence type="predicted"/>
<dbReference type="RefSeq" id="WP_151159507.1">
    <property type="nucleotide sequence ID" value="NZ_JACHIL010000003.1"/>
</dbReference>
<keyword evidence="2" id="KW-1185">Reference proteome</keyword>
<reference evidence="1 2" key="1">
    <citation type="submission" date="2020-08" db="EMBL/GenBank/DDBJ databases">
        <title>Genomic Encyclopedia of Type Strains, Phase IV (KMG-IV): sequencing the most valuable type-strain genomes for metagenomic binning, comparative biology and taxonomic classification.</title>
        <authorList>
            <person name="Goeker M."/>
        </authorList>
    </citation>
    <scope>NUCLEOTIDE SEQUENCE [LARGE SCALE GENOMIC DNA]</scope>
    <source>
        <strain evidence="1 2">DSM 25620</strain>
    </source>
</reference>
<evidence type="ECO:0000313" key="2">
    <source>
        <dbReference type="Proteomes" id="UP000531231"/>
    </source>
</evidence>
<sequence length="267" mass="30203">MKERFALLPSNMTFLEKSFSDALDRSPEISPGIVELRGLKFHPIDRVIPYLVAEYGLSEIAEYLPDLRTVISDGIKWQRLIGTPAAIHKALGWINHDGDIEEFPAKASKWWWFQIHLPFEVRNTDFVTPITHLVKASKPLRSEFARLTAGYDVRAFRLNKHRLNGDAGLNNWSGIKRSNAEPVLSLRVNRRQPVFALLDGGVVKRTQHISMIRPVVLGMPMRQQGAILLSGSARHIDLNNQATTPFRNAPFNNQPFGKPSLIVQRGQ</sequence>